<dbReference type="CDD" id="cd16282">
    <property type="entry name" value="metallo-hydrolase-like_MBL-fold"/>
    <property type="match status" value="1"/>
</dbReference>
<accession>A0A0B2BQI6</accession>
<dbReference type="Gene3D" id="3.60.15.10">
    <property type="entry name" value="Ribonuclease Z/Hydroxyacylglutathione hydrolase-like"/>
    <property type="match status" value="1"/>
</dbReference>
<protein>
    <submittedName>
        <fullName evidence="2">Glyoxylase-like metal-dependent hydrolase (Beta-lactamase superfamily II)</fullName>
    </submittedName>
</protein>
<feature type="domain" description="Metallo-beta-lactamase" evidence="1">
    <location>
        <begin position="27"/>
        <end position="211"/>
    </location>
</feature>
<proteinExistence type="predicted"/>
<dbReference type="RefSeq" id="WP_039339817.1">
    <property type="nucleotide sequence ID" value="NZ_PGEZ01000001.1"/>
</dbReference>
<keyword evidence="3" id="KW-1185">Reference proteome</keyword>
<name>A0A0B2BQI6_9ACTN</name>
<dbReference type="Proteomes" id="UP000230842">
    <property type="component" value="Unassembled WGS sequence"/>
</dbReference>
<dbReference type="EMBL" id="PGEZ01000001">
    <property type="protein sequence ID" value="PJJ58193.1"/>
    <property type="molecule type" value="Genomic_DNA"/>
</dbReference>
<dbReference type="PANTHER" id="PTHR42951:SF4">
    <property type="entry name" value="ACYL-COENZYME A THIOESTERASE MBLAC2"/>
    <property type="match status" value="1"/>
</dbReference>
<dbReference type="SUPFAM" id="SSF56281">
    <property type="entry name" value="Metallo-hydrolase/oxidoreductase"/>
    <property type="match status" value="1"/>
</dbReference>
<dbReference type="InterPro" id="IPR036866">
    <property type="entry name" value="RibonucZ/Hydroxyglut_hydro"/>
</dbReference>
<gene>
    <name evidence="2" type="ORF">CLV56_2439</name>
</gene>
<dbReference type="PANTHER" id="PTHR42951">
    <property type="entry name" value="METALLO-BETA-LACTAMASE DOMAIN-CONTAINING"/>
    <property type="match status" value="1"/>
</dbReference>
<keyword evidence="2" id="KW-0378">Hydrolase</keyword>
<dbReference type="OrthoDB" id="2273115at2"/>
<comment type="caution">
    <text evidence="2">The sequence shown here is derived from an EMBL/GenBank/DDBJ whole genome shotgun (WGS) entry which is preliminary data.</text>
</comment>
<evidence type="ECO:0000259" key="1">
    <source>
        <dbReference type="SMART" id="SM00849"/>
    </source>
</evidence>
<dbReference type="Pfam" id="PF00753">
    <property type="entry name" value="Lactamase_B"/>
    <property type="match status" value="1"/>
</dbReference>
<evidence type="ECO:0000313" key="2">
    <source>
        <dbReference type="EMBL" id="PJJ58193.1"/>
    </source>
</evidence>
<sequence>MTAPPEHGCDLVDLGDGSYVLRTAPYLLNAGLVVGSERALLIDTGGGPRQATAILEAVRSVTCAPLVVVNTHAHLDHWFGNATLREAGAGPFLAHPDAIAAMTATYATQRDAWTATYPDAADALCDPAETPASGARVDLGGRVVEVRFLGVGHTDGDLVVLAGATLFAGDLVEQGADPDFGDSDPRAWVRTLDALAALAGESAVAQVVPGHGAVVDAAFVRAERDRLAEAIAILDAGAADVLPHGTLPYGPEPAAHLRRRVR</sequence>
<reference evidence="2 3" key="1">
    <citation type="submission" date="2017-11" db="EMBL/GenBank/DDBJ databases">
        <title>Genomic Encyclopedia of Archaeal and Bacterial Type Strains, Phase II (KMG-II): From Individual Species to Whole Genera.</title>
        <authorList>
            <person name="Goeker M."/>
        </authorList>
    </citation>
    <scope>NUCLEOTIDE SEQUENCE [LARGE SCALE GENOMIC DNA]</scope>
    <source>
        <strain evidence="2 3">DSM 27763</strain>
    </source>
</reference>
<dbReference type="InterPro" id="IPR001279">
    <property type="entry name" value="Metallo-B-lactamas"/>
</dbReference>
<organism evidence="2 3">
    <name type="scientific">Mumia flava</name>
    <dbReference type="NCBI Taxonomy" id="1348852"/>
    <lineage>
        <taxon>Bacteria</taxon>
        <taxon>Bacillati</taxon>
        <taxon>Actinomycetota</taxon>
        <taxon>Actinomycetes</taxon>
        <taxon>Propionibacteriales</taxon>
        <taxon>Nocardioidaceae</taxon>
        <taxon>Mumia</taxon>
    </lineage>
</organism>
<dbReference type="GO" id="GO:0016787">
    <property type="term" value="F:hydrolase activity"/>
    <property type="evidence" value="ECO:0007669"/>
    <property type="project" value="UniProtKB-KW"/>
</dbReference>
<dbReference type="AlphaFoldDB" id="A0A0B2BQI6"/>
<evidence type="ECO:0000313" key="3">
    <source>
        <dbReference type="Proteomes" id="UP000230842"/>
    </source>
</evidence>
<dbReference type="InterPro" id="IPR050855">
    <property type="entry name" value="NDM-1-like"/>
</dbReference>
<dbReference type="SMART" id="SM00849">
    <property type="entry name" value="Lactamase_B"/>
    <property type="match status" value="1"/>
</dbReference>